<dbReference type="EMBL" id="JACEFB010000017">
    <property type="protein sequence ID" value="MBA2227690.1"/>
    <property type="molecule type" value="Genomic_DNA"/>
</dbReference>
<gene>
    <name evidence="1" type="ORF">H0921_16145</name>
</gene>
<dbReference type="RefSeq" id="WP_194539553.1">
    <property type="nucleotide sequence ID" value="NZ_JACEFB010000017.1"/>
</dbReference>
<organism evidence="1 2">
    <name type="scientific">Thermogemmata fonticola</name>
    <dbReference type="NCBI Taxonomy" id="2755323"/>
    <lineage>
        <taxon>Bacteria</taxon>
        <taxon>Pseudomonadati</taxon>
        <taxon>Planctomycetota</taxon>
        <taxon>Planctomycetia</taxon>
        <taxon>Gemmatales</taxon>
        <taxon>Gemmataceae</taxon>
        <taxon>Thermogemmata</taxon>
    </lineage>
</organism>
<sequence>MNATVTPRMEPADILQNSPLPQLRRLQVVVNDQEVIILGKVTSYYMKQLAQESLRPSIGRRRLINRVEVCRHGKTE</sequence>
<protein>
    <submittedName>
        <fullName evidence="1">BON domain-containing protein</fullName>
    </submittedName>
</protein>
<evidence type="ECO:0000313" key="1">
    <source>
        <dbReference type="EMBL" id="MBA2227690.1"/>
    </source>
</evidence>
<dbReference type="AlphaFoldDB" id="A0A7V8VGM1"/>
<reference evidence="1 2" key="1">
    <citation type="submission" date="2020-07" db="EMBL/GenBank/DDBJ databases">
        <title>Thermogemmata thermophila gen. nov., sp. nov., a novel moderate thermophilic planctomycete from a Kamchatka hot spring.</title>
        <authorList>
            <person name="Elcheninov A.G."/>
            <person name="Podosokorskaya O.A."/>
            <person name="Kovaleva O.L."/>
            <person name="Novikov A."/>
            <person name="Bonch-Osmolovskaya E.A."/>
            <person name="Toshchakov S.V."/>
            <person name="Kublanov I.V."/>
        </authorList>
    </citation>
    <scope>NUCLEOTIDE SEQUENCE [LARGE SCALE GENOMIC DNA]</scope>
    <source>
        <strain evidence="1 2">2918</strain>
    </source>
</reference>
<keyword evidence="2" id="KW-1185">Reference proteome</keyword>
<evidence type="ECO:0000313" key="2">
    <source>
        <dbReference type="Proteomes" id="UP000542342"/>
    </source>
</evidence>
<accession>A0A7V8VGM1</accession>
<comment type="caution">
    <text evidence="1">The sequence shown here is derived from an EMBL/GenBank/DDBJ whole genome shotgun (WGS) entry which is preliminary data.</text>
</comment>
<name>A0A7V8VGM1_9BACT</name>
<dbReference type="Proteomes" id="UP000542342">
    <property type="component" value="Unassembled WGS sequence"/>
</dbReference>
<proteinExistence type="predicted"/>